<feature type="domain" description="Zn(2)-C6 fungal-type" evidence="8">
    <location>
        <begin position="69"/>
        <end position="98"/>
    </location>
</feature>
<dbReference type="InterPro" id="IPR050815">
    <property type="entry name" value="TF_fung"/>
</dbReference>
<dbReference type="InterPro" id="IPR036864">
    <property type="entry name" value="Zn2-C6_fun-type_DNA-bd_sf"/>
</dbReference>
<evidence type="ECO:0000256" key="7">
    <source>
        <dbReference type="SAM" id="MobiDB-lite"/>
    </source>
</evidence>
<organism evidence="9 10">
    <name type="scientific">Penicilliopsis zonata CBS 506.65</name>
    <dbReference type="NCBI Taxonomy" id="1073090"/>
    <lineage>
        <taxon>Eukaryota</taxon>
        <taxon>Fungi</taxon>
        <taxon>Dikarya</taxon>
        <taxon>Ascomycota</taxon>
        <taxon>Pezizomycotina</taxon>
        <taxon>Eurotiomycetes</taxon>
        <taxon>Eurotiomycetidae</taxon>
        <taxon>Eurotiales</taxon>
        <taxon>Aspergillaceae</taxon>
        <taxon>Penicilliopsis</taxon>
    </lineage>
</organism>
<evidence type="ECO:0000256" key="4">
    <source>
        <dbReference type="ARBA" id="ARBA00023125"/>
    </source>
</evidence>
<dbReference type="Gene3D" id="4.10.240.10">
    <property type="entry name" value="Zn(2)-C6 fungal-type DNA-binding domain"/>
    <property type="match status" value="2"/>
</dbReference>
<protein>
    <recommendedName>
        <fullName evidence="8">Zn(2)-C6 fungal-type domain-containing protein</fullName>
    </recommendedName>
</protein>
<dbReference type="STRING" id="1073090.A0A1L9SD80"/>
<dbReference type="Proteomes" id="UP000184188">
    <property type="component" value="Unassembled WGS sequence"/>
</dbReference>
<dbReference type="GO" id="GO:0003677">
    <property type="term" value="F:DNA binding"/>
    <property type="evidence" value="ECO:0007669"/>
    <property type="project" value="UniProtKB-KW"/>
</dbReference>
<feature type="region of interest" description="Disordered" evidence="7">
    <location>
        <begin position="100"/>
        <end position="133"/>
    </location>
</feature>
<dbReference type="AlphaFoldDB" id="A0A1L9SD80"/>
<evidence type="ECO:0000256" key="2">
    <source>
        <dbReference type="ARBA" id="ARBA00022723"/>
    </source>
</evidence>
<sequence>MPESSSPRGPREAKKRTRTGCLTCRARKIKCDETPERCANCRRVMLTCRWPGLGVVPLPRGNGGPRRVACQGCRVARCRCSGEQPCARCRATGADCRYRGAGSAGSPGSGPSPQGSSSPKDAPEKQLTPGTPDAATLTAHLDAFFTHVAPCQANAVVHRGTLLRDVHAGSADRALVGAICAIATRFLPVPSAQEPVWTREAKSLLVREGMRSAPRVAAALLLAKHEMYCAQFETAAMLGAMATSAALNLGFHREGLAAAASSTSDAVARETRRRLFWACFCLDRMLTPGRPDLALIRPGLATAPLPCDEHLFQLGMPGRGALLGEENPGSSLFGQYVQLMSIRADILTYASSRSTAGSISDVSSYTRSPAKDPPWTSPVFSACEQRLHAWRERLPPQCQLRADIIYARHAQHALPALTMLHVWYDQCLSDLYRVAMPNYPETLPTATLLDAPIGWVEEHQLACVQHARGIAQTFATVGAHVDLLAETDHNHNHDHAFLDTSLPMCVFESVRLQLQWLLMLPVEAHPDARAHLRRQVDLLLGQVEPMTRYSCHARWLFDEIRRMLRQHRIFEHREELRHTHIQENHPWVQRIRSLQQTLQDAIRPEQEVLLQDLFPFDTPLLDALERVDWGDV</sequence>
<dbReference type="SMART" id="SM00066">
    <property type="entry name" value="GAL4"/>
    <property type="match status" value="2"/>
</dbReference>
<dbReference type="RefSeq" id="XP_022579583.1">
    <property type="nucleotide sequence ID" value="XM_022727127.1"/>
</dbReference>
<dbReference type="PROSITE" id="PS00463">
    <property type="entry name" value="ZN2_CY6_FUNGAL_1"/>
    <property type="match status" value="2"/>
</dbReference>
<name>A0A1L9SD80_9EURO</name>
<dbReference type="CDD" id="cd00067">
    <property type="entry name" value="GAL4"/>
    <property type="match status" value="2"/>
</dbReference>
<dbReference type="PROSITE" id="PS50048">
    <property type="entry name" value="ZN2_CY6_FUNGAL_2"/>
    <property type="match status" value="2"/>
</dbReference>
<dbReference type="GO" id="GO:0000981">
    <property type="term" value="F:DNA-binding transcription factor activity, RNA polymerase II-specific"/>
    <property type="evidence" value="ECO:0007669"/>
    <property type="project" value="InterPro"/>
</dbReference>
<keyword evidence="3" id="KW-0805">Transcription regulation</keyword>
<feature type="compositionally biased region" description="Low complexity" evidence="7">
    <location>
        <begin position="109"/>
        <end position="119"/>
    </location>
</feature>
<accession>A0A1L9SD80</accession>
<dbReference type="InterPro" id="IPR001138">
    <property type="entry name" value="Zn2Cys6_DnaBD"/>
</dbReference>
<keyword evidence="4" id="KW-0238">DNA-binding</keyword>
<dbReference type="SMART" id="SM00906">
    <property type="entry name" value="Fungal_trans"/>
    <property type="match status" value="1"/>
</dbReference>
<keyword evidence="2" id="KW-0479">Metal-binding</keyword>
<evidence type="ECO:0000256" key="6">
    <source>
        <dbReference type="ARBA" id="ARBA00023242"/>
    </source>
</evidence>
<dbReference type="InterPro" id="IPR007219">
    <property type="entry name" value="XnlR_reg_dom"/>
</dbReference>
<evidence type="ECO:0000313" key="9">
    <source>
        <dbReference type="EMBL" id="OJJ45073.1"/>
    </source>
</evidence>
<proteinExistence type="predicted"/>
<reference evidence="10" key="1">
    <citation type="journal article" date="2017" name="Genome Biol.">
        <title>Comparative genomics reveals high biological diversity and specific adaptations in the industrially and medically important fungal genus Aspergillus.</title>
        <authorList>
            <person name="de Vries R.P."/>
            <person name="Riley R."/>
            <person name="Wiebenga A."/>
            <person name="Aguilar-Osorio G."/>
            <person name="Amillis S."/>
            <person name="Uchima C.A."/>
            <person name="Anderluh G."/>
            <person name="Asadollahi M."/>
            <person name="Askin M."/>
            <person name="Barry K."/>
            <person name="Battaglia E."/>
            <person name="Bayram O."/>
            <person name="Benocci T."/>
            <person name="Braus-Stromeyer S.A."/>
            <person name="Caldana C."/>
            <person name="Canovas D."/>
            <person name="Cerqueira G.C."/>
            <person name="Chen F."/>
            <person name="Chen W."/>
            <person name="Choi C."/>
            <person name="Clum A."/>
            <person name="Dos Santos R.A."/>
            <person name="Damasio A.R."/>
            <person name="Diallinas G."/>
            <person name="Emri T."/>
            <person name="Fekete E."/>
            <person name="Flipphi M."/>
            <person name="Freyberg S."/>
            <person name="Gallo A."/>
            <person name="Gournas C."/>
            <person name="Habgood R."/>
            <person name="Hainaut M."/>
            <person name="Harispe M.L."/>
            <person name="Henrissat B."/>
            <person name="Hilden K.S."/>
            <person name="Hope R."/>
            <person name="Hossain A."/>
            <person name="Karabika E."/>
            <person name="Karaffa L."/>
            <person name="Karanyi Z."/>
            <person name="Krasevec N."/>
            <person name="Kuo A."/>
            <person name="Kusch H."/>
            <person name="LaButti K."/>
            <person name="Lagendijk E.L."/>
            <person name="Lapidus A."/>
            <person name="Levasseur A."/>
            <person name="Lindquist E."/>
            <person name="Lipzen A."/>
            <person name="Logrieco A.F."/>
            <person name="MacCabe A."/>
            <person name="Maekelae M.R."/>
            <person name="Malavazi I."/>
            <person name="Melin P."/>
            <person name="Meyer V."/>
            <person name="Mielnichuk N."/>
            <person name="Miskei M."/>
            <person name="Molnar A.P."/>
            <person name="Mule G."/>
            <person name="Ngan C.Y."/>
            <person name="Orejas M."/>
            <person name="Orosz E."/>
            <person name="Ouedraogo J.P."/>
            <person name="Overkamp K.M."/>
            <person name="Park H.-S."/>
            <person name="Perrone G."/>
            <person name="Piumi F."/>
            <person name="Punt P.J."/>
            <person name="Ram A.F."/>
            <person name="Ramon A."/>
            <person name="Rauscher S."/>
            <person name="Record E."/>
            <person name="Riano-Pachon D.M."/>
            <person name="Robert V."/>
            <person name="Roehrig J."/>
            <person name="Ruller R."/>
            <person name="Salamov A."/>
            <person name="Salih N.S."/>
            <person name="Samson R.A."/>
            <person name="Sandor E."/>
            <person name="Sanguinetti M."/>
            <person name="Schuetze T."/>
            <person name="Sepcic K."/>
            <person name="Shelest E."/>
            <person name="Sherlock G."/>
            <person name="Sophianopoulou V."/>
            <person name="Squina F.M."/>
            <person name="Sun H."/>
            <person name="Susca A."/>
            <person name="Todd R.B."/>
            <person name="Tsang A."/>
            <person name="Unkles S.E."/>
            <person name="van de Wiele N."/>
            <person name="van Rossen-Uffink D."/>
            <person name="Oliveira J.V."/>
            <person name="Vesth T.C."/>
            <person name="Visser J."/>
            <person name="Yu J.-H."/>
            <person name="Zhou M."/>
            <person name="Andersen M.R."/>
            <person name="Archer D.B."/>
            <person name="Baker S.E."/>
            <person name="Benoit I."/>
            <person name="Brakhage A.A."/>
            <person name="Braus G.H."/>
            <person name="Fischer R."/>
            <person name="Frisvad J.C."/>
            <person name="Goldman G.H."/>
            <person name="Houbraken J."/>
            <person name="Oakley B."/>
            <person name="Pocsi I."/>
            <person name="Scazzocchio C."/>
            <person name="Seiboth B."/>
            <person name="vanKuyk P.A."/>
            <person name="Wortman J."/>
            <person name="Dyer P.S."/>
            <person name="Grigoriev I.V."/>
        </authorList>
    </citation>
    <scope>NUCLEOTIDE SEQUENCE [LARGE SCALE GENOMIC DNA]</scope>
    <source>
        <strain evidence="10">CBS 506.65</strain>
    </source>
</reference>
<evidence type="ECO:0000259" key="8">
    <source>
        <dbReference type="PROSITE" id="PS50048"/>
    </source>
</evidence>
<dbReference type="GO" id="GO:0008270">
    <property type="term" value="F:zinc ion binding"/>
    <property type="evidence" value="ECO:0007669"/>
    <property type="project" value="InterPro"/>
</dbReference>
<dbReference type="GO" id="GO:0005634">
    <property type="term" value="C:nucleus"/>
    <property type="evidence" value="ECO:0007669"/>
    <property type="project" value="UniProtKB-SubCell"/>
</dbReference>
<comment type="subcellular location">
    <subcellularLocation>
        <location evidence="1">Nucleus</location>
    </subcellularLocation>
</comment>
<dbReference type="GO" id="GO:0006351">
    <property type="term" value="P:DNA-templated transcription"/>
    <property type="evidence" value="ECO:0007669"/>
    <property type="project" value="InterPro"/>
</dbReference>
<dbReference type="PANTHER" id="PTHR47338:SF7">
    <property type="entry name" value="ZN(II)2CYS6 TRANSCRIPTION FACTOR (EUROFUNG)"/>
    <property type="match status" value="1"/>
</dbReference>
<dbReference type="PANTHER" id="PTHR47338">
    <property type="entry name" value="ZN(II)2CYS6 TRANSCRIPTION FACTOR (EUROFUNG)-RELATED"/>
    <property type="match status" value="1"/>
</dbReference>
<dbReference type="EMBL" id="KV878346">
    <property type="protein sequence ID" value="OJJ45073.1"/>
    <property type="molecule type" value="Genomic_DNA"/>
</dbReference>
<evidence type="ECO:0000313" key="10">
    <source>
        <dbReference type="Proteomes" id="UP000184188"/>
    </source>
</evidence>
<dbReference type="OrthoDB" id="2563500at2759"/>
<dbReference type="CDD" id="cd12148">
    <property type="entry name" value="fungal_TF_MHR"/>
    <property type="match status" value="1"/>
</dbReference>
<keyword evidence="10" id="KW-1185">Reference proteome</keyword>
<evidence type="ECO:0000256" key="3">
    <source>
        <dbReference type="ARBA" id="ARBA00023015"/>
    </source>
</evidence>
<feature type="domain" description="Zn(2)-C6 fungal-type" evidence="8">
    <location>
        <begin position="20"/>
        <end position="50"/>
    </location>
</feature>
<gene>
    <name evidence="9" type="ORF">ASPZODRAFT_17985</name>
</gene>
<dbReference type="Pfam" id="PF00172">
    <property type="entry name" value="Zn_clus"/>
    <property type="match status" value="2"/>
</dbReference>
<dbReference type="Pfam" id="PF04082">
    <property type="entry name" value="Fungal_trans"/>
    <property type="match status" value="1"/>
</dbReference>
<evidence type="ECO:0000256" key="1">
    <source>
        <dbReference type="ARBA" id="ARBA00004123"/>
    </source>
</evidence>
<dbReference type="SUPFAM" id="SSF57701">
    <property type="entry name" value="Zn2/Cys6 DNA-binding domain"/>
    <property type="match status" value="2"/>
</dbReference>
<keyword evidence="6" id="KW-0539">Nucleus</keyword>
<dbReference type="GeneID" id="34613591"/>
<evidence type="ECO:0000256" key="5">
    <source>
        <dbReference type="ARBA" id="ARBA00023163"/>
    </source>
</evidence>
<dbReference type="VEuPathDB" id="FungiDB:ASPZODRAFT_17985"/>
<keyword evidence="5" id="KW-0804">Transcription</keyword>